<dbReference type="Pfam" id="PF14279">
    <property type="entry name" value="HNH_5"/>
    <property type="match status" value="1"/>
</dbReference>
<dbReference type="CDD" id="cd00085">
    <property type="entry name" value="HNHc"/>
    <property type="match status" value="1"/>
</dbReference>
<dbReference type="PANTHER" id="PTHR33877">
    <property type="entry name" value="SLL1193 PROTEIN"/>
    <property type="match status" value="1"/>
</dbReference>
<protein>
    <submittedName>
        <fullName evidence="2">HNH endonuclease</fullName>
    </submittedName>
</protein>
<dbReference type="Gene3D" id="1.10.30.50">
    <property type="match status" value="1"/>
</dbReference>
<evidence type="ECO:0000313" key="3">
    <source>
        <dbReference type="Proteomes" id="UP001209681"/>
    </source>
</evidence>
<accession>A0ABT3NAX7</accession>
<reference evidence="2 3" key="1">
    <citation type="submission" date="2022-11" db="EMBL/GenBank/DDBJ databases">
        <title>Desulfobotulus tamanensis H1 sp. nov. - anaerobic, alkaliphilic, sulphate reducing bacterium isolated from terrestrial mud volcano.</title>
        <authorList>
            <person name="Frolova A."/>
            <person name="Merkel A.Y."/>
            <person name="Slobodkin A.I."/>
        </authorList>
    </citation>
    <scope>NUCLEOTIDE SEQUENCE [LARGE SCALE GENOMIC DNA]</scope>
    <source>
        <strain evidence="2 3">H1</strain>
    </source>
</reference>
<evidence type="ECO:0000313" key="2">
    <source>
        <dbReference type="EMBL" id="MCW7754609.1"/>
    </source>
</evidence>
<organism evidence="2 3">
    <name type="scientific">Desulfobotulus pelophilus</name>
    <dbReference type="NCBI Taxonomy" id="2823377"/>
    <lineage>
        <taxon>Bacteria</taxon>
        <taxon>Pseudomonadati</taxon>
        <taxon>Thermodesulfobacteriota</taxon>
        <taxon>Desulfobacteria</taxon>
        <taxon>Desulfobacterales</taxon>
        <taxon>Desulfobacteraceae</taxon>
        <taxon>Desulfobotulus</taxon>
    </lineage>
</organism>
<proteinExistence type="predicted"/>
<feature type="domain" description="HNH nuclease" evidence="1">
    <location>
        <begin position="26"/>
        <end position="77"/>
    </location>
</feature>
<dbReference type="RefSeq" id="WP_265425522.1">
    <property type="nucleotide sequence ID" value="NZ_JAPFPW010000013.1"/>
</dbReference>
<dbReference type="SMART" id="SM00507">
    <property type="entry name" value="HNHc"/>
    <property type="match status" value="1"/>
</dbReference>
<dbReference type="GO" id="GO:0004519">
    <property type="term" value="F:endonuclease activity"/>
    <property type="evidence" value="ECO:0007669"/>
    <property type="project" value="UniProtKB-KW"/>
</dbReference>
<comment type="caution">
    <text evidence="2">The sequence shown here is derived from an EMBL/GenBank/DDBJ whole genome shotgun (WGS) entry which is preliminary data.</text>
</comment>
<dbReference type="EMBL" id="JAPFPW010000013">
    <property type="protein sequence ID" value="MCW7754609.1"/>
    <property type="molecule type" value="Genomic_DNA"/>
</dbReference>
<dbReference type="PANTHER" id="PTHR33877:SF1">
    <property type="entry name" value="TYPE IV METHYL-DIRECTED RESTRICTION ENZYME ECOKMCRA"/>
    <property type="match status" value="1"/>
</dbReference>
<evidence type="ECO:0000259" key="1">
    <source>
        <dbReference type="SMART" id="SM00507"/>
    </source>
</evidence>
<gene>
    <name evidence="2" type="ORF">OOT00_11500</name>
</gene>
<name>A0ABT3NAX7_9BACT</name>
<dbReference type="InterPro" id="IPR003615">
    <property type="entry name" value="HNH_nuc"/>
</dbReference>
<keyword evidence="2" id="KW-0378">Hydrolase</keyword>
<keyword evidence="2" id="KW-0255">Endonuclease</keyword>
<dbReference type="InterPro" id="IPR052892">
    <property type="entry name" value="NA-targeting_endonuclease"/>
</dbReference>
<keyword evidence="3" id="KW-1185">Reference proteome</keyword>
<dbReference type="InterPro" id="IPR029471">
    <property type="entry name" value="HNH_5"/>
</dbReference>
<dbReference type="Proteomes" id="UP001209681">
    <property type="component" value="Unassembled WGS sequence"/>
</dbReference>
<keyword evidence="2" id="KW-0540">Nuclease</keyword>
<sequence>MDHHWFEDDVFVKKERQKARELRQSQWWKRQCSRGVCHYCGFPTPAADLTMDHVIPLARGGRSTRGNVVPACKACNTKKKQLLPMEWEEWLTKSGSFSSDGG</sequence>